<dbReference type="PROSITE" id="PS00455">
    <property type="entry name" value="AMP_BINDING"/>
    <property type="match status" value="1"/>
</dbReference>
<dbReference type="GO" id="GO:0044550">
    <property type="term" value="P:secondary metabolite biosynthetic process"/>
    <property type="evidence" value="ECO:0007669"/>
    <property type="project" value="UniProtKB-ARBA"/>
</dbReference>
<proteinExistence type="inferred from homology"/>
<gene>
    <name evidence="7" type="ORF">IC235_04700</name>
</gene>
<dbReference type="PROSITE" id="PS50075">
    <property type="entry name" value="CARRIER"/>
    <property type="match status" value="1"/>
</dbReference>
<dbReference type="GO" id="GO:0043041">
    <property type="term" value="P:amino acid activation for nonribosomal peptide biosynthetic process"/>
    <property type="evidence" value="ECO:0007669"/>
    <property type="project" value="TreeGrafter"/>
</dbReference>
<evidence type="ECO:0000313" key="8">
    <source>
        <dbReference type="Proteomes" id="UP000612233"/>
    </source>
</evidence>
<dbReference type="FunFam" id="1.10.1200.10:FF:000005">
    <property type="entry name" value="Nonribosomal peptide synthetase 1"/>
    <property type="match status" value="1"/>
</dbReference>
<comment type="similarity">
    <text evidence="2">Belongs to the ATP-dependent AMP-binding enzyme family.</text>
</comment>
<dbReference type="NCBIfam" id="TIGR01733">
    <property type="entry name" value="AA-adenyl-dom"/>
    <property type="match status" value="1"/>
</dbReference>
<evidence type="ECO:0000256" key="1">
    <source>
        <dbReference type="ARBA" id="ARBA00001957"/>
    </source>
</evidence>
<dbReference type="InterPro" id="IPR023213">
    <property type="entry name" value="CAT-like_dom_sf"/>
</dbReference>
<dbReference type="Proteomes" id="UP000612233">
    <property type="component" value="Unassembled WGS sequence"/>
</dbReference>
<evidence type="ECO:0000256" key="5">
    <source>
        <dbReference type="ARBA" id="ARBA00022737"/>
    </source>
</evidence>
<keyword evidence="4" id="KW-0597">Phosphoprotein</keyword>
<dbReference type="CDD" id="cd19543">
    <property type="entry name" value="DCL_NRPS"/>
    <property type="match status" value="1"/>
</dbReference>
<keyword evidence="8" id="KW-1185">Reference proteome</keyword>
<keyword evidence="3" id="KW-0596">Phosphopantetheine</keyword>
<dbReference type="CDD" id="cd19534">
    <property type="entry name" value="E_NRPS"/>
    <property type="match status" value="1"/>
</dbReference>
<dbReference type="Gene3D" id="2.30.38.10">
    <property type="entry name" value="Luciferase, Domain 3"/>
    <property type="match status" value="1"/>
</dbReference>
<dbReference type="InterPro" id="IPR010060">
    <property type="entry name" value="NRPS_synth"/>
</dbReference>
<evidence type="ECO:0000259" key="6">
    <source>
        <dbReference type="PROSITE" id="PS50075"/>
    </source>
</evidence>
<dbReference type="Gene3D" id="1.10.1200.10">
    <property type="entry name" value="ACP-like"/>
    <property type="match status" value="1"/>
</dbReference>
<dbReference type="GO" id="GO:0031177">
    <property type="term" value="F:phosphopantetheine binding"/>
    <property type="evidence" value="ECO:0007669"/>
    <property type="project" value="TreeGrafter"/>
</dbReference>
<dbReference type="CDD" id="cd05930">
    <property type="entry name" value="A_NRPS"/>
    <property type="match status" value="1"/>
</dbReference>
<dbReference type="NCBIfam" id="TIGR01720">
    <property type="entry name" value="NRPS-para261"/>
    <property type="match status" value="1"/>
</dbReference>
<keyword evidence="5" id="KW-0677">Repeat</keyword>
<dbReference type="InterPro" id="IPR010071">
    <property type="entry name" value="AA_adenyl_dom"/>
</dbReference>
<feature type="domain" description="Carrier" evidence="6">
    <location>
        <begin position="961"/>
        <end position="1035"/>
    </location>
</feature>
<dbReference type="Pfam" id="PF00550">
    <property type="entry name" value="PP-binding"/>
    <property type="match status" value="1"/>
</dbReference>
<evidence type="ECO:0000256" key="3">
    <source>
        <dbReference type="ARBA" id="ARBA00022450"/>
    </source>
</evidence>
<dbReference type="GO" id="GO:0003824">
    <property type="term" value="F:catalytic activity"/>
    <property type="evidence" value="ECO:0007669"/>
    <property type="project" value="InterPro"/>
</dbReference>
<dbReference type="EMBL" id="JACXAD010000004">
    <property type="protein sequence ID" value="MBD2767188.1"/>
    <property type="molecule type" value="Genomic_DNA"/>
</dbReference>
<dbReference type="Gene3D" id="3.40.50.980">
    <property type="match status" value="2"/>
</dbReference>
<dbReference type="Gene3D" id="3.30.559.30">
    <property type="entry name" value="Nonribosomal peptide synthetase, condensation domain"/>
    <property type="match status" value="2"/>
</dbReference>
<dbReference type="Pfam" id="PF00668">
    <property type="entry name" value="Condensation"/>
    <property type="match status" value="2"/>
</dbReference>
<dbReference type="InterPro" id="IPR009081">
    <property type="entry name" value="PP-bd_ACP"/>
</dbReference>
<dbReference type="Pfam" id="PF00501">
    <property type="entry name" value="AMP-binding"/>
    <property type="match status" value="1"/>
</dbReference>
<dbReference type="InterPro" id="IPR025110">
    <property type="entry name" value="AMP-bd_C"/>
</dbReference>
<dbReference type="FunFam" id="3.30.300.30:FF:000010">
    <property type="entry name" value="Enterobactin synthetase component F"/>
    <property type="match status" value="1"/>
</dbReference>
<dbReference type="SUPFAM" id="SSF47336">
    <property type="entry name" value="ACP-like"/>
    <property type="match status" value="1"/>
</dbReference>
<dbReference type="PROSITE" id="PS00012">
    <property type="entry name" value="PHOSPHOPANTETHEINE"/>
    <property type="match status" value="1"/>
</dbReference>
<dbReference type="RefSeq" id="WP_191004020.1">
    <property type="nucleotide sequence ID" value="NZ_JACXAD010000004.1"/>
</dbReference>
<dbReference type="InterPro" id="IPR020845">
    <property type="entry name" value="AMP-binding_CS"/>
</dbReference>
<sequence>MQSTIEDIYSLSPLQEGMLYHHLAQPDFDAYVSQFVYTLESDWQPPHFEAAMKALVAKHQVLRTVFAYEKISKPQQVVLKQREVHVRYEDCSPQAADEQAQFLQGYYATDRQRGFDLSKDCLLRLSVIKTGPRTHKLVLTHHHIIVDGWSFPLLIEDFTRLCQLAQQHQPLPTTASPPYSRYINWLKQQPRQLALNHWREYLAGYEETASLPKLTPQASSHFELGKHNLRFNQQTTAQLRALAIGQQTTLSTVFEALWGLVLQRYSGKDDVVFGRVTAGRPAELVGVEQIVGLFLNTVPQRVSRQGSATFLDLLAKLRDQSLRMQPHEYVGLADIQQQSPLKGQLLDHLVVFENYPAGSGAEGPAEEFTLQLEQGVEQTNYDFTVAAIPGEELTIRLEYNASQYSEALVGYIAAYLEHLAHTIAQEPGIALNSPSLTALLPQEQTLLQQVNATQVAYPDNKTVQQVFEEQAAQTPDAVAVVHEDQQLTYRELNEQANQLAHALRARGVARDTVVGLLVERSPDMVVGMLGILKAGGCYLPIDPAYPAERISYVLVDSAARLVVSSGGIALETQEVLRLTDSVVQEASRDNPTLVNQPTDLAYILYTSGTTGRPKGALIEHRGLINLAFAYQAAWGLNSSDRVLQFASISFDASTYEIFITLAAGAALYLVPRATIEDYRAFEHYLNQHRISVATLPPTYAAYLEPARVHTLRVLSTAGSASTPALAERWRQQLTYVNAYGPTEASVAATLFPYTRHELPLASRYASVPIGKPLANVQVYLLDADGQLVPVGVPGELCIGGAGVGRGYHHRPELTAAKFGPNPFGAGRLYRTGDVARWLPDGNLEYLGRQDEQVKIRGFRIEPGEVEQVLRQHPRVREAVVVARQEAGQPEPYLCAYFVPQPGEPALNGEQVRAYLNDQLPAYMLPAYFVQLPQLPLNTSGKIDRKSLPAPTKQGDTTDFIAPRSEVENKLAQVWQAVLGVAQVSRDDSFFLLGGDSIKAIQVVSRLQQQGLKLTVTHLMQHTVLKVAALYATPLDAQIDQGLVTGPVRLIPIQQWFFEQNFVDEHHWNFPWALHDQQGFKEAYVQRVLQALVLHHDALRMVYRKEPSGIIQHNRGPEGPLYEFRQLDARGAADPQALITEAATALQNSIDLAAGPLLKAGLFRTEHGDYLLLAVHHLVVDGVSWRILLEDFATAYAQLSQDQAIKLPAKTTSFQQWAEQLHAYATRGRLREELPYWEKIEHQLLTAAPTKHMGTGADAKQVEVRLTAQQTRQLQYEAHQAYQTQMNDLLLTSLALALRTWDGQAQHVIALEGHGREEIIEGADLTRTVGWFTTLFPFVLNAPSGEDVSYLVRQTKEQLRQVPHKGIGYGLWKYWYRKEPSTRSHPEISFNYLGELPANEAVAYSFGLAGSEQAELTYALNLNGMIQGGELAFSCQYNSQQYPADQITQLMEQFREQLLHLIEHCTSQEEAAFTPSDYGTTSIDMEELSDLENSLADI</sequence>
<dbReference type="Pfam" id="PF13193">
    <property type="entry name" value="AMP-binding_C"/>
    <property type="match status" value="1"/>
</dbReference>
<name>A0A927BBX7_9BACT</name>
<dbReference type="PANTHER" id="PTHR45527">
    <property type="entry name" value="NONRIBOSOMAL PEPTIDE SYNTHETASE"/>
    <property type="match status" value="1"/>
</dbReference>
<dbReference type="Gene3D" id="3.30.559.10">
    <property type="entry name" value="Chloramphenicol acetyltransferase-like domain"/>
    <property type="match status" value="2"/>
</dbReference>
<dbReference type="InterPro" id="IPR006162">
    <property type="entry name" value="Ppantetheine_attach_site"/>
</dbReference>
<dbReference type="InterPro" id="IPR036736">
    <property type="entry name" value="ACP-like_sf"/>
</dbReference>
<evidence type="ECO:0000256" key="2">
    <source>
        <dbReference type="ARBA" id="ARBA00006432"/>
    </source>
</evidence>
<reference evidence="7" key="1">
    <citation type="submission" date="2020-09" db="EMBL/GenBank/DDBJ databases">
        <authorList>
            <person name="Kim M.K."/>
        </authorList>
    </citation>
    <scope>NUCLEOTIDE SEQUENCE</scope>
    <source>
        <strain evidence="7">BT664</strain>
    </source>
</reference>
<dbReference type="GO" id="GO:0005737">
    <property type="term" value="C:cytoplasm"/>
    <property type="evidence" value="ECO:0007669"/>
    <property type="project" value="TreeGrafter"/>
</dbReference>
<evidence type="ECO:0000313" key="7">
    <source>
        <dbReference type="EMBL" id="MBD2767188.1"/>
    </source>
</evidence>
<dbReference type="Gene3D" id="3.30.300.30">
    <property type="match status" value="1"/>
</dbReference>
<comment type="caution">
    <text evidence="7">The sequence shown here is derived from an EMBL/GenBank/DDBJ whole genome shotgun (WGS) entry which is preliminary data.</text>
</comment>
<dbReference type="SUPFAM" id="SSF56801">
    <property type="entry name" value="Acetyl-CoA synthetase-like"/>
    <property type="match status" value="1"/>
</dbReference>
<protein>
    <submittedName>
        <fullName evidence="7">Amino acid adenylation domain-containing protein</fullName>
    </submittedName>
</protein>
<dbReference type="InterPro" id="IPR001242">
    <property type="entry name" value="Condensation_dom"/>
</dbReference>
<dbReference type="SUPFAM" id="SSF52777">
    <property type="entry name" value="CoA-dependent acyltransferases"/>
    <property type="match status" value="4"/>
</dbReference>
<evidence type="ECO:0000256" key="4">
    <source>
        <dbReference type="ARBA" id="ARBA00022553"/>
    </source>
</evidence>
<organism evidence="7 8">
    <name type="scientific">Hymenobacter montanus</name>
    <dbReference type="NCBI Taxonomy" id="2771359"/>
    <lineage>
        <taxon>Bacteria</taxon>
        <taxon>Pseudomonadati</taxon>
        <taxon>Bacteroidota</taxon>
        <taxon>Cytophagia</taxon>
        <taxon>Cytophagales</taxon>
        <taxon>Hymenobacteraceae</taxon>
        <taxon>Hymenobacter</taxon>
    </lineage>
</organism>
<accession>A0A927BBX7</accession>
<dbReference type="InterPro" id="IPR045851">
    <property type="entry name" value="AMP-bd_C_sf"/>
</dbReference>
<dbReference type="InterPro" id="IPR000873">
    <property type="entry name" value="AMP-dep_synth/lig_dom"/>
</dbReference>
<dbReference type="FunFam" id="3.40.50.980:FF:000001">
    <property type="entry name" value="Non-ribosomal peptide synthetase"/>
    <property type="match status" value="1"/>
</dbReference>
<comment type="cofactor">
    <cofactor evidence="1">
        <name>pantetheine 4'-phosphate</name>
        <dbReference type="ChEBI" id="CHEBI:47942"/>
    </cofactor>
</comment>
<dbReference type="PANTHER" id="PTHR45527:SF1">
    <property type="entry name" value="FATTY ACID SYNTHASE"/>
    <property type="match status" value="1"/>
</dbReference>
<dbReference type="FunFam" id="2.30.38.10:FF:000001">
    <property type="entry name" value="Non-ribosomal peptide synthetase PvdI"/>
    <property type="match status" value="1"/>
</dbReference>
<dbReference type="FunFam" id="3.40.50.12780:FF:000012">
    <property type="entry name" value="Non-ribosomal peptide synthetase"/>
    <property type="match status" value="1"/>
</dbReference>